<evidence type="ECO:0000313" key="3">
    <source>
        <dbReference type="Proteomes" id="UP001066276"/>
    </source>
</evidence>
<name>A0AAV7VMR9_PLEWA</name>
<protein>
    <submittedName>
        <fullName evidence="2">Uncharacterized protein</fullName>
    </submittedName>
</protein>
<feature type="region of interest" description="Disordered" evidence="1">
    <location>
        <begin position="81"/>
        <end position="144"/>
    </location>
</feature>
<organism evidence="2 3">
    <name type="scientific">Pleurodeles waltl</name>
    <name type="common">Iberian ribbed newt</name>
    <dbReference type="NCBI Taxonomy" id="8319"/>
    <lineage>
        <taxon>Eukaryota</taxon>
        <taxon>Metazoa</taxon>
        <taxon>Chordata</taxon>
        <taxon>Craniata</taxon>
        <taxon>Vertebrata</taxon>
        <taxon>Euteleostomi</taxon>
        <taxon>Amphibia</taxon>
        <taxon>Batrachia</taxon>
        <taxon>Caudata</taxon>
        <taxon>Salamandroidea</taxon>
        <taxon>Salamandridae</taxon>
        <taxon>Pleurodelinae</taxon>
        <taxon>Pleurodeles</taxon>
    </lineage>
</organism>
<evidence type="ECO:0000256" key="1">
    <source>
        <dbReference type="SAM" id="MobiDB-lite"/>
    </source>
</evidence>
<feature type="region of interest" description="Disordered" evidence="1">
    <location>
        <begin position="187"/>
        <end position="210"/>
    </location>
</feature>
<feature type="region of interest" description="Disordered" evidence="1">
    <location>
        <begin position="1"/>
        <end position="32"/>
    </location>
</feature>
<sequence>MAAGPVSQMPEGEIRSPGNAGDAGNSASHGGGRVFLSRQTCESDAGREDLFPWQHWRTWKQRIPLGACLFMAAGPVSQIPEGEIRSPGNAGDAGNSVSRGERIGRPRAETVRRMAASRRVAQCTDPEEVHRSKEKKSVARLQEAGDSGAPQCLLLWARRRAGPAGVSVEAPPHPRREHLLHTAAQHFRSRRRNLHGPSSTTRPVSRPRARTCSARTPAYTLQRLVALSMPVTFHISIWYASAFWRLHSTNLMLFLRERPSRVLRSALQVKDFRFHSLKLVSQFFDVGFVGGWTGL</sequence>
<evidence type="ECO:0000313" key="2">
    <source>
        <dbReference type="EMBL" id="KAJ1201910.1"/>
    </source>
</evidence>
<accession>A0AAV7VMR9</accession>
<feature type="compositionally biased region" description="Basic and acidic residues" evidence="1">
    <location>
        <begin position="99"/>
        <end position="112"/>
    </location>
</feature>
<comment type="caution">
    <text evidence="2">The sequence shown here is derived from an EMBL/GenBank/DDBJ whole genome shotgun (WGS) entry which is preliminary data.</text>
</comment>
<gene>
    <name evidence="2" type="ORF">NDU88_005714</name>
</gene>
<dbReference type="AlphaFoldDB" id="A0AAV7VMR9"/>
<dbReference type="Proteomes" id="UP001066276">
    <property type="component" value="Chromosome 2_1"/>
</dbReference>
<dbReference type="EMBL" id="JANPWB010000003">
    <property type="protein sequence ID" value="KAJ1201910.1"/>
    <property type="molecule type" value="Genomic_DNA"/>
</dbReference>
<keyword evidence="3" id="KW-1185">Reference proteome</keyword>
<reference evidence="2" key="1">
    <citation type="journal article" date="2022" name="bioRxiv">
        <title>Sequencing and chromosome-scale assembly of the giantPleurodeles waltlgenome.</title>
        <authorList>
            <person name="Brown T."/>
            <person name="Elewa A."/>
            <person name="Iarovenko S."/>
            <person name="Subramanian E."/>
            <person name="Araus A.J."/>
            <person name="Petzold A."/>
            <person name="Susuki M."/>
            <person name="Suzuki K.-i.T."/>
            <person name="Hayashi T."/>
            <person name="Toyoda A."/>
            <person name="Oliveira C."/>
            <person name="Osipova E."/>
            <person name="Leigh N.D."/>
            <person name="Simon A."/>
            <person name="Yun M.H."/>
        </authorList>
    </citation>
    <scope>NUCLEOTIDE SEQUENCE</scope>
    <source>
        <strain evidence="2">20211129_DDA</strain>
        <tissue evidence="2">Liver</tissue>
    </source>
</reference>
<proteinExistence type="predicted"/>
<feature type="compositionally biased region" description="Basic and acidic residues" evidence="1">
    <location>
        <begin position="127"/>
        <end position="137"/>
    </location>
</feature>